<dbReference type="EMBL" id="JACEIK010004441">
    <property type="protein sequence ID" value="MCD9645460.1"/>
    <property type="molecule type" value="Genomic_DNA"/>
</dbReference>
<proteinExistence type="predicted"/>
<evidence type="ECO:0000313" key="1">
    <source>
        <dbReference type="EMBL" id="MCD9645460.1"/>
    </source>
</evidence>
<organism evidence="1 2">
    <name type="scientific">Datura stramonium</name>
    <name type="common">Jimsonweed</name>
    <name type="synonym">Common thornapple</name>
    <dbReference type="NCBI Taxonomy" id="4076"/>
    <lineage>
        <taxon>Eukaryota</taxon>
        <taxon>Viridiplantae</taxon>
        <taxon>Streptophyta</taxon>
        <taxon>Embryophyta</taxon>
        <taxon>Tracheophyta</taxon>
        <taxon>Spermatophyta</taxon>
        <taxon>Magnoliopsida</taxon>
        <taxon>eudicotyledons</taxon>
        <taxon>Gunneridae</taxon>
        <taxon>Pentapetalae</taxon>
        <taxon>asterids</taxon>
        <taxon>lamiids</taxon>
        <taxon>Solanales</taxon>
        <taxon>Solanaceae</taxon>
        <taxon>Solanoideae</taxon>
        <taxon>Datureae</taxon>
        <taxon>Datura</taxon>
    </lineage>
</organism>
<name>A0ABS8VH03_DATST</name>
<feature type="non-terminal residue" evidence="1">
    <location>
        <position position="1"/>
    </location>
</feature>
<evidence type="ECO:0000313" key="2">
    <source>
        <dbReference type="Proteomes" id="UP000823775"/>
    </source>
</evidence>
<sequence length="80" mass="8825">ATARHWCYPGATVWLMVLHGPDDEVDGRQTIYGPSLVQGLTVDLTDHQRSDGPSLLSSEGGVDLVMLFKRDGRFDRLLGK</sequence>
<protein>
    <submittedName>
        <fullName evidence="1">Uncharacterized protein</fullName>
    </submittedName>
</protein>
<comment type="caution">
    <text evidence="1">The sequence shown here is derived from an EMBL/GenBank/DDBJ whole genome shotgun (WGS) entry which is preliminary data.</text>
</comment>
<accession>A0ABS8VH03</accession>
<keyword evidence="2" id="KW-1185">Reference proteome</keyword>
<reference evidence="1 2" key="1">
    <citation type="journal article" date="2021" name="BMC Genomics">
        <title>Datura genome reveals duplications of psychoactive alkaloid biosynthetic genes and high mutation rate following tissue culture.</title>
        <authorList>
            <person name="Rajewski A."/>
            <person name="Carter-House D."/>
            <person name="Stajich J."/>
            <person name="Litt A."/>
        </authorList>
    </citation>
    <scope>NUCLEOTIDE SEQUENCE [LARGE SCALE GENOMIC DNA]</scope>
    <source>
        <strain evidence="1">AR-01</strain>
    </source>
</reference>
<gene>
    <name evidence="1" type="ORF">HAX54_034409</name>
</gene>
<dbReference type="Proteomes" id="UP000823775">
    <property type="component" value="Unassembled WGS sequence"/>
</dbReference>